<keyword evidence="2" id="KW-1185">Reference proteome</keyword>
<name>A0ABV1AF67_9TELE</name>
<evidence type="ECO:0000313" key="1">
    <source>
        <dbReference type="EMBL" id="MEQ2316597.1"/>
    </source>
</evidence>
<protein>
    <submittedName>
        <fullName evidence="1">Uncharacterized protein</fullName>
    </submittedName>
</protein>
<accession>A0ABV1AF67</accession>
<organism evidence="1 2">
    <name type="scientific">Ameca splendens</name>
    <dbReference type="NCBI Taxonomy" id="208324"/>
    <lineage>
        <taxon>Eukaryota</taxon>
        <taxon>Metazoa</taxon>
        <taxon>Chordata</taxon>
        <taxon>Craniata</taxon>
        <taxon>Vertebrata</taxon>
        <taxon>Euteleostomi</taxon>
        <taxon>Actinopterygii</taxon>
        <taxon>Neopterygii</taxon>
        <taxon>Teleostei</taxon>
        <taxon>Neoteleostei</taxon>
        <taxon>Acanthomorphata</taxon>
        <taxon>Ovalentaria</taxon>
        <taxon>Atherinomorphae</taxon>
        <taxon>Cyprinodontiformes</taxon>
        <taxon>Goodeidae</taxon>
        <taxon>Ameca</taxon>
    </lineage>
</organism>
<sequence length="80" mass="8923">MATANRLKTVGSGEWRLFCWLSKLHITVQTAHYRNHGDAARVVFLSGREIRFTRLVETPSLLGTSLGQFASAGLREKGLH</sequence>
<reference evidence="1 2" key="1">
    <citation type="submission" date="2021-06" db="EMBL/GenBank/DDBJ databases">
        <authorList>
            <person name="Palmer J.M."/>
        </authorList>
    </citation>
    <scope>NUCLEOTIDE SEQUENCE [LARGE SCALE GENOMIC DNA]</scope>
    <source>
        <strain evidence="1 2">AS_MEX2019</strain>
        <tissue evidence="1">Muscle</tissue>
    </source>
</reference>
<gene>
    <name evidence="1" type="ORF">AMECASPLE_034055</name>
</gene>
<dbReference type="Proteomes" id="UP001469553">
    <property type="component" value="Unassembled WGS sequence"/>
</dbReference>
<evidence type="ECO:0000313" key="2">
    <source>
        <dbReference type="Proteomes" id="UP001469553"/>
    </source>
</evidence>
<dbReference type="EMBL" id="JAHRIP010089382">
    <property type="protein sequence ID" value="MEQ2316597.1"/>
    <property type="molecule type" value="Genomic_DNA"/>
</dbReference>
<proteinExistence type="predicted"/>
<comment type="caution">
    <text evidence="1">The sequence shown here is derived from an EMBL/GenBank/DDBJ whole genome shotgun (WGS) entry which is preliminary data.</text>
</comment>